<dbReference type="EMBL" id="JAUONS010000001">
    <property type="protein sequence ID" value="MDO6360754.1"/>
    <property type="molecule type" value="Genomic_DNA"/>
</dbReference>
<proteinExistence type="predicted"/>
<accession>A0ABD4ZZ08</accession>
<dbReference type="Proteomes" id="UP001169713">
    <property type="component" value="Unassembled WGS sequence"/>
</dbReference>
<evidence type="ECO:0000313" key="2">
    <source>
        <dbReference type="Proteomes" id="UP001169713"/>
    </source>
</evidence>
<comment type="caution">
    <text evidence="1">The sequence shown here is derived from an EMBL/GenBank/DDBJ whole genome shotgun (WGS) entry which is preliminary data.</text>
</comment>
<organism evidence="1 2">
    <name type="scientific">Lactobacillus paragasseri</name>
    <dbReference type="NCBI Taxonomy" id="2107999"/>
    <lineage>
        <taxon>Bacteria</taxon>
        <taxon>Bacillati</taxon>
        <taxon>Bacillota</taxon>
        <taxon>Bacilli</taxon>
        <taxon>Lactobacillales</taxon>
        <taxon>Lactobacillaceae</taxon>
        <taxon>Lactobacillus</taxon>
    </lineage>
</organism>
<dbReference type="RefSeq" id="WP_262333891.1">
    <property type="nucleotide sequence ID" value="NZ_JANZQG010000004.1"/>
</dbReference>
<protein>
    <recommendedName>
        <fullName evidence="3">HNH endonuclease</fullName>
    </recommendedName>
</protein>
<reference evidence="1" key="1">
    <citation type="submission" date="2023-07" db="EMBL/GenBank/DDBJ databases">
        <title>Whole Genome Sequencing of Colonoscopy isolates.</title>
        <authorList>
            <person name="Surve S.V."/>
            <person name="Valls R.A."/>
            <person name="Barrak K.E."/>
            <person name="Gardner T.B."/>
            <person name="O'Toole G.A."/>
        </authorList>
    </citation>
    <scope>NUCLEOTIDE SEQUENCE</scope>
    <source>
        <strain evidence="1">GP0003</strain>
    </source>
</reference>
<evidence type="ECO:0008006" key="3">
    <source>
        <dbReference type="Google" id="ProtNLM"/>
    </source>
</evidence>
<evidence type="ECO:0000313" key="1">
    <source>
        <dbReference type="EMBL" id="MDO6360754.1"/>
    </source>
</evidence>
<dbReference type="AlphaFoldDB" id="A0ABD4ZZ08"/>
<sequence>MRVVDIPLYGVWNTMKQRCYNPKNHKYKNYGERGITVCSDWKNNFWSFYHWGISNGYQRGLTLDRINVNGNYEPQNCRWATQKVQQNNRRNNSIINGKTIAEWADKSELSYTTIRKRIESGMAPEEAISTPDRHFVNITINGETKNLTEWSKIYGVPMKLASRRIKEMGWDPAVAVTKPPRKGNYHYAT</sequence>
<gene>
    <name evidence="1" type="ORF">Q4436_01290</name>
</gene>
<name>A0ABD4ZZ08_9LACO</name>